<evidence type="ECO:0000313" key="4">
    <source>
        <dbReference type="EMBL" id="MCV2874526.1"/>
    </source>
</evidence>
<dbReference type="Proteomes" id="UP001652564">
    <property type="component" value="Unassembled WGS sequence"/>
</dbReference>
<accession>A0ABT2ZTP5</accession>
<feature type="domain" description="D-isomer specific 2-hydroxyacid dehydrogenase NAD-binding" evidence="3">
    <location>
        <begin position="99"/>
        <end position="265"/>
    </location>
</feature>
<evidence type="ECO:0000259" key="3">
    <source>
        <dbReference type="Pfam" id="PF02826"/>
    </source>
</evidence>
<dbReference type="PANTHER" id="PTHR43333">
    <property type="entry name" value="2-HACID_DH_C DOMAIN-CONTAINING PROTEIN"/>
    <property type="match status" value="1"/>
</dbReference>
<organism evidence="4 5">
    <name type="scientific">Albidovulum litorale</name>
    <dbReference type="NCBI Taxonomy" id="2984134"/>
    <lineage>
        <taxon>Bacteria</taxon>
        <taxon>Pseudomonadati</taxon>
        <taxon>Pseudomonadota</taxon>
        <taxon>Alphaproteobacteria</taxon>
        <taxon>Rhodobacterales</taxon>
        <taxon>Paracoccaceae</taxon>
        <taxon>Albidovulum</taxon>
    </lineage>
</organism>
<keyword evidence="5" id="KW-1185">Reference proteome</keyword>
<evidence type="ECO:0000313" key="5">
    <source>
        <dbReference type="Proteomes" id="UP001652564"/>
    </source>
</evidence>
<evidence type="ECO:0000256" key="2">
    <source>
        <dbReference type="ARBA" id="ARBA00023027"/>
    </source>
</evidence>
<keyword evidence="2" id="KW-0520">NAD</keyword>
<dbReference type="Gene3D" id="3.40.50.720">
    <property type="entry name" value="NAD(P)-binding Rossmann-like Domain"/>
    <property type="match status" value="2"/>
</dbReference>
<dbReference type="RefSeq" id="WP_263741796.1">
    <property type="nucleotide sequence ID" value="NZ_JAOWKZ010000005.1"/>
</dbReference>
<dbReference type="PANTHER" id="PTHR43333:SF1">
    <property type="entry name" value="D-ISOMER SPECIFIC 2-HYDROXYACID DEHYDROGENASE NAD-BINDING DOMAIN-CONTAINING PROTEIN"/>
    <property type="match status" value="1"/>
</dbReference>
<reference evidence="4 5" key="1">
    <citation type="submission" date="2022-10" db="EMBL/GenBank/DDBJ databases">
        <title>Defluviimonas sp. nov., isolated from ocean surface sediments.</title>
        <authorList>
            <person name="He W."/>
            <person name="Wang L."/>
            <person name="Zhang D.-F."/>
        </authorList>
    </citation>
    <scope>NUCLEOTIDE SEQUENCE [LARGE SCALE GENOMIC DNA]</scope>
    <source>
        <strain evidence="4 5">WL0050</strain>
    </source>
</reference>
<keyword evidence="1" id="KW-0560">Oxidoreductase</keyword>
<protein>
    <recommendedName>
        <fullName evidence="3">D-isomer specific 2-hydroxyacid dehydrogenase NAD-binding domain-containing protein</fullName>
    </recommendedName>
</protein>
<comment type="caution">
    <text evidence="4">The sequence shown here is derived from an EMBL/GenBank/DDBJ whole genome shotgun (WGS) entry which is preliminary data.</text>
</comment>
<dbReference type="SUPFAM" id="SSF51735">
    <property type="entry name" value="NAD(P)-binding Rossmann-fold domains"/>
    <property type="match status" value="1"/>
</dbReference>
<dbReference type="EMBL" id="JAOWKZ010000005">
    <property type="protein sequence ID" value="MCV2874526.1"/>
    <property type="molecule type" value="Genomic_DNA"/>
</dbReference>
<proteinExistence type="predicted"/>
<dbReference type="InterPro" id="IPR006140">
    <property type="entry name" value="D-isomer_DH_NAD-bd"/>
</dbReference>
<sequence length="302" mass="32318">MEIAVCLPLNEAQQVRLRRGVGDATLRLCDPADPFDAPIMFGNPEPEVVAANASLRWLQLESVGFGEYTGLDWSRSEGLVQVTNLAGFFADPVAETALAGILALQRGIDRLKGLRAAGDWVGDPVRAELRLLTGARVVLFGRGAINGRLAELLAPFRCTITTFGRDWMAAALDAAMAEADVVVVTVPHTPLTADLFDATRIGAMKQGAIFCNLGRGSLVDEAALAAALVSGHLSGAVIDVTRDEPLPEGHPFWTTPNTILTQHSGGGTADEIDRKIDWFLDNLSRFRTGQPLRGAIDFAKGY</sequence>
<gene>
    <name evidence="4" type="ORF">OEZ71_19680</name>
</gene>
<dbReference type="InterPro" id="IPR036291">
    <property type="entry name" value="NAD(P)-bd_dom_sf"/>
</dbReference>
<name>A0ABT2ZTP5_9RHOB</name>
<evidence type="ECO:0000256" key="1">
    <source>
        <dbReference type="ARBA" id="ARBA00023002"/>
    </source>
</evidence>
<dbReference type="Pfam" id="PF02826">
    <property type="entry name" value="2-Hacid_dh_C"/>
    <property type="match status" value="1"/>
</dbReference>